<organism evidence="2 3">
    <name type="scientific">Speluncibacter jeojiensis</name>
    <dbReference type="NCBI Taxonomy" id="2710754"/>
    <lineage>
        <taxon>Bacteria</taxon>
        <taxon>Bacillati</taxon>
        <taxon>Actinomycetota</taxon>
        <taxon>Actinomycetes</taxon>
        <taxon>Mycobacteriales</taxon>
        <taxon>Speluncibacteraceae</taxon>
        <taxon>Speluncibacter</taxon>
    </lineage>
</organism>
<protein>
    <submittedName>
        <fullName evidence="2">Uncharacterized protein</fullName>
    </submittedName>
</protein>
<keyword evidence="1" id="KW-0732">Signal</keyword>
<proteinExistence type="predicted"/>
<reference evidence="2" key="1">
    <citation type="submission" date="2022-08" db="EMBL/GenBank/DDBJ databases">
        <title>Genome analysis of Corynebacteriales strain.</title>
        <authorList>
            <person name="Lee S.D."/>
        </authorList>
    </citation>
    <scope>NUCLEOTIDE SEQUENCE</scope>
    <source>
        <strain evidence="2">D3-21</strain>
    </source>
</reference>
<keyword evidence="3" id="KW-1185">Reference proteome</keyword>
<dbReference type="EMBL" id="JANRHA010000003">
    <property type="protein sequence ID" value="MDG3014328.1"/>
    <property type="molecule type" value="Genomic_DNA"/>
</dbReference>
<dbReference type="Proteomes" id="UP001152755">
    <property type="component" value="Unassembled WGS sequence"/>
</dbReference>
<sequence>MTPSLVVPASLGRAAAVFGTAVVALVLAAMSALAWPGAAHAATSGLEYSTDGVAWSAVAPLGTGGAVVLAPGQESTTTLQVRNTSNQITNAGFFLKSYTMSPGSSAYFRADVNGVAGQTKTASQGPIASPNAVLAWVPLNPNQSATVSLVVGVPSGAALPSTISVTWGVGTTGCSQPGLGSSGVSLQCLVTGDPSKLLTTGSTGA</sequence>
<gene>
    <name evidence="2" type="ORF">NVS88_07130</name>
</gene>
<feature type="signal peptide" evidence="1">
    <location>
        <begin position="1"/>
        <end position="41"/>
    </location>
</feature>
<dbReference type="RefSeq" id="WP_277832287.1">
    <property type="nucleotide sequence ID" value="NZ_JAAIVF010000002.1"/>
</dbReference>
<accession>A0A9X4M335</accession>
<evidence type="ECO:0000313" key="2">
    <source>
        <dbReference type="EMBL" id="MDG3014328.1"/>
    </source>
</evidence>
<evidence type="ECO:0000256" key="1">
    <source>
        <dbReference type="SAM" id="SignalP"/>
    </source>
</evidence>
<feature type="chain" id="PRO_5040997645" evidence="1">
    <location>
        <begin position="42"/>
        <end position="205"/>
    </location>
</feature>
<comment type="caution">
    <text evidence="2">The sequence shown here is derived from an EMBL/GenBank/DDBJ whole genome shotgun (WGS) entry which is preliminary data.</text>
</comment>
<dbReference type="AlphaFoldDB" id="A0A9X4M335"/>
<evidence type="ECO:0000313" key="3">
    <source>
        <dbReference type="Proteomes" id="UP001152755"/>
    </source>
</evidence>
<name>A0A9X4M335_9ACTN</name>